<dbReference type="SUPFAM" id="SSF52540">
    <property type="entry name" value="P-loop containing nucleoside triphosphate hydrolases"/>
    <property type="match status" value="1"/>
</dbReference>
<organism evidence="1 2">
    <name type="scientific">Mojavia pulchra JT2-VF2</name>
    <dbReference type="NCBI Taxonomy" id="287848"/>
    <lineage>
        <taxon>Bacteria</taxon>
        <taxon>Bacillati</taxon>
        <taxon>Cyanobacteriota</taxon>
        <taxon>Cyanophyceae</taxon>
        <taxon>Nostocales</taxon>
        <taxon>Nostocaceae</taxon>
    </lineage>
</organism>
<sequence>MIANISTIDELIKKENPFAGHLIVKPQQIWGKSFPDVPSINAHASNAVFDAVEKIIKGQRTTVGITITAEKGLGKSHIISRIRHRLQAKDSSLFIYMGKYDNLNKIKYEFLQSVTSSLRANGSQKVMQWQEIATALINEAKQWNYTPQHYISQYPLWLNKYSTKFVEQLTKLVQPIVPEISNPYIVQAILWTFSPAHVNYANRWLSGLEITQAEAEVMGLPNPKQEDIETESLRNVRQILDIASHYKIPVICFDELDNADVAENGLTTAQVIGSLVKDLYNNLKRGVFLLAMYPETWNDQIRFLPQAEAAIDRLVSEQADRQPIELKYLNSDDIIALVQKWLEDFYQENQQNLPHPLYPFDENKLRDFGKGKPTIRVVLNWCAENFHNNPPPPPPPPPPRSQVETYYQQELAYVNEAMNELLEDEATISNALRLSIYSLIGETVEGVTIESLEEVEPSAANNGFMDFKIICKIPGKKKKERIGVDVVQQDGANVTAALKRLIEYETFNLTRGCLVRSNIISSGATVAKEKLRLLLDKKKGGKWVALQSEDILPLLAILSVYWGSEDYGITGEKEIIEFQDQVLDFMRDKKIAINNPLVREIISPPSYEHWVDNEFPIAIPQPIANAE</sequence>
<dbReference type="EMBL" id="JAHHHN010000001">
    <property type="protein sequence ID" value="MBW4560169.1"/>
    <property type="molecule type" value="Genomic_DNA"/>
</dbReference>
<reference evidence="1" key="1">
    <citation type="submission" date="2021-05" db="EMBL/GenBank/DDBJ databases">
        <authorList>
            <person name="Pietrasiak N."/>
            <person name="Ward R."/>
            <person name="Stajich J.E."/>
            <person name="Kurbessoian T."/>
        </authorList>
    </citation>
    <scope>NUCLEOTIDE SEQUENCE</scope>
    <source>
        <strain evidence="1">JT2-VF2</strain>
    </source>
</reference>
<dbReference type="InterPro" id="IPR027417">
    <property type="entry name" value="P-loop_NTPase"/>
</dbReference>
<reference evidence="1" key="2">
    <citation type="journal article" date="2022" name="Microbiol. Resour. Announc.">
        <title>Metagenome Sequencing to Explore Phylogenomics of Terrestrial Cyanobacteria.</title>
        <authorList>
            <person name="Ward R.D."/>
            <person name="Stajich J.E."/>
            <person name="Johansen J.R."/>
            <person name="Huntemann M."/>
            <person name="Clum A."/>
            <person name="Foster B."/>
            <person name="Foster B."/>
            <person name="Roux S."/>
            <person name="Palaniappan K."/>
            <person name="Varghese N."/>
            <person name="Mukherjee S."/>
            <person name="Reddy T.B.K."/>
            <person name="Daum C."/>
            <person name="Copeland A."/>
            <person name="Chen I.A."/>
            <person name="Ivanova N.N."/>
            <person name="Kyrpides N.C."/>
            <person name="Shapiro N."/>
            <person name="Eloe-Fadrosh E.A."/>
            <person name="Pietrasiak N."/>
        </authorList>
    </citation>
    <scope>NUCLEOTIDE SEQUENCE</scope>
    <source>
        <strain evidence="1">JT2-VF2</strain>
    </source>
</reference>
<evidence type="ECO:0008006" key="3">
    <source>
        <dbReference type="Google" id="ProtNLM"/>
    </source>
</evidence>
<name>A0A951PTW7_9NOST</name>
<comment type="caution">
    <text evidence="1">The sequence shown here is derived from an EMBL/GenBank/DDBJ whole genome shotgun (WGS) entry which is preliminary data.</text>
</comment>
<evidence type="ECO:0000313" key="1">
    <source>
        <dbReference type="EMBL" id="MBW4560169.1"/>
    </source>
</evidence>
<evidence type="ECO:0000313" key="2">
    <source>
        <dbReference type="Proteomes" id="UP000715781"/>
    </source>
</evidence>
<dbReference type="AlphaFoldDB" id="A0A951PTW7"/>
<proteinExistence type="predicted"/>
<accession>A0A951PTW7</accession>
<dbReference type="Proteomes" id="UP000715781">
    <property type="component" value="Unassembled WGS sequence"/>
</dbReference>
<protein>
    <recommendedName>
        <fullName evidence="3">Orc1-like AAA ATPase domain-containing protein</fullName>
    </recommendedName>
</protein>
<gene>
    <name evidence="1" type="ORF">KME32_03260</name>
</gene>